<dbReference type="Proteomes" id="UP000236214">
    <property type="component" value="Unassembled WGS sequence"/>
</dbReference>
<comment type="caution">
    <text evidence="1">The sequence shown here is derived from an EMBL/GenBank/DDBJ whole genome shotgun (WGS) entry which is preliminary data.</text>
</comment>
<dbReference type="RefSeq" id="WP_014123907.1">
    <property type="nucleotide sequence ID" value="NZ_BDDZ01000054.1"/>
</dbReference>
<dbReference type="AlphaFoldDB" id="A0A2H6CTG1"/>
<gene>
    <name evidence="1" type="ORF">TEHN7118_1086</name>
</gene>
<dbReference type="GO" id="GO:0006355">
    <property type="term" value="P:regulation of DNA-templated transcription"/>
    <property type="evidence" value="ECO:0007669"/>
    <property type="project" value="InterPro"/>
</dbReference>
<dbReference type="Gene3D" id="1.10.1220.10">
    <property type="entry name" value="Met repressor-like"/>
    <property type="match status" value="1"/>
</dbReference>
<reference evidence="1 2" key="1">
    <citation type="submission" date="2016-05" db="EMBL/GenBank/DDBJ databases">
        <title>Whole genome sequencing of Tetragenococcus halophilus subsp. halophilus NISL 7118.</title>
        <authorList>
            <person name="Shiwa Y."/>
            <person name="Nishimura I."/>
            <person name="Yoshikawa H."/>
            <person name="Koyama Y."/>
            <person name="Oguma T."/>
        </authorList>
    </citation>
    <scope>NUCLEOTIDE SEQUENCE [LARGE SCALE GENOMIC DNA]</scope>
    <source>
        <strain evidence="1 2">NISL 7118</strain>
    </source>
</reference>
<dbReference type="InterPro" id="IPR007337">
    <property type="entry name" value="RelB/DinJ"/>
</dbReference>
<evidence type="ECO:0000313" key="2">
    <source>
        <dbReference type="Proteomes" id="UP000236214"/>
    </source>
</evidence>
<dbReference type="NCBIfam" id="TIGR02384">
    <property type="entry name" value="RelB_DinJ"/>
    <property type="match status" value="1"/>
</dbReference>
<accession>A0A2H6CTG1</accession>
<proteinExistence type="predicted"/>
<protein>
    <submittedName>
        <fullName evidence="1">Putative toxin-antitoxin system antitoxin component</fullName>
    </submittedName>
</protein>
<dbReference type="InterPro" id="IPR013321">
    <property type="entry name" value="Arc_rbn_hlx_hlx"/>
</dbReference>
<dbReference type="Pfam" id="PF04221">
    <property type="entry name" value="RelB"/>
    <property type="match status" value="1"/>
</dbReference>
<organism evidence="1 2">
    <name type="scientific">Tetragenococcus halophilus subsp. halophilus</name>
    <dbReference type="NCBI Taxonomy" id="1513897"/>
    <lineage>
        <taxon>Bacteria</taxon>
        <taxon>Bacillati</taxon>
        <taxon>Bacillota</taxon>
        <taxon>Bacilli</taxon>
        <taxon>Lactobacillales</taxon>
        <taxon>Enterococcaceae</taxon>
        <taxon>Tetragenococcus</taxon>
    </lineage>
</organism>
<name>A0A2H6CTG1_TETHA</name>
<evidence type="ECO:0000313" key="1">
    <source>
        <dbReference type="EMBL" id="GBD68280.1"/>
    </source>
</evidence>
<dbReference type="EMBL" id="BDEC01000039">
    <property type="protein sequence ID" value="GBD68280.1"/>
    <property type="molecule type" value="Genomic_DNA"/>
</dbReference>
<keyword evidence="2" id="KW-1185">Reference proteome</keyword>
<sequence>MTNQVHFRIDEEDKEKFRIVMQRVGLEPNEAYRIFVKRAIEVGGIPFEVSDPSSQLEEAIKSQDYIEFEDGKEGLDWLNEE</sequence>